<dbReference type="EMBL" id="JALGAR010000006">
    <property type="protein sequence ID" value="MCI4659572.1"/>
    <property type="molecule type" value="Genomic_DNA"/>
</dbReference>
<gene>
    <name evidence="2" type="ORF">MQH31_17350</name>
</gene>
<name>A0AA41UGU8_9MICO</name>
<sequence>MNFQKDRRKTILLIAGWYIGISLVEGAILSAQGFPALFVPTFVLNAACLAGIYWLHKNG</sequence>
<dbReference type="AlphaFoldDB" id="A0AA41UGU8"/>
<keyword evidence="1" id="KW-0472">Membrane</keyword>
<organism evidence="2 3">
    <name type="scientific">Cryobacterium zhongshanensis</name>
    <dbReference type="NCBI Taxonomy" id="2928153"/>
    <lineage>
        <taxon>Bacteria</taxon>
        <taxon>Bacillati</taxon>
        <taxon>Actinomycetota</taxon>
        <taxon>Actinomycetes</taxon>
        <taxon>Micrococcales</taxon>
        <taxon>Microbacteriaceae</taxon>
        <taxon>Cryobacterium</taxon>
    </lineage>
</organism>
<evidence type="ECO:0000313" key="3">
    <source>
        <dbReference type="Proteomes" id="UP001165341"/>
    </source>
</evidence>
<comment type="caution">
    <text evidence="2">The sequence shown here is derived from an EMBL/GenBank/DDBJ whole genome shotgun (WGS) entry which is preliminary data.</text>
</comment>
<keyword evidence="1" id="KW-0812">Transmembrane</keyword>
<evidence type="ECO:0000313" key="2">
    <source>
        <dbReference type="EMBL" id="MCI4659572.1"/>
    </source>
</evidence>
<reference evidence="2" key="1">
    <citation type="submission" date="2022-03" db="EMBL/GenBank/DDBJ databases">
        <title>Cryobacterium sp. nov. strain ZS14-85, isolated from Antarctic soil.</title>
        <authorList>
            <person name="Li J."/>
            <person name="Niu G."/>
        </authorList>
    </citation>
    <scope>NUCLEOTIDE SEQUENCE</scope>
    <source>
        <strain evidence="2">ZS14-85</strain>
    </source>
</reference>
<feature type="transmembrane region" description="Helical" evidence="1">
    <location>
        <begin position="37"/>
        <end position="55"/>
    </location>
</feature>
<dbReference type="Proteomes" id="UP001165341">
    <property type="component" value="Unassembled WGS sequence"/>
</dbReference>
<accession>A0AA41UGU8</accession>
<evidence type="ECO:0000256" key="1">
    <source>
        <dbReference type="SAM" id="Phobius"/>
    </source>
</evidence>
<proteinExistence type="predicted"/>
<protein>
    <submittedName>
        <fullName evidence="2">Uncharacterized protein</fullName>
    </submittedName>
</protein>
<feature type="transmembrane region" description="Helical" evidence="1">
    <location>
        <begin position="12"/>
        <end position="31"/>
    </location>
</feature>
<keyword evidence="1" id="KW-1133">Transmembrane helix</keyword>
<dbReference type="RefSeq" id="WP_243013063.1">
    <property type="nucleotide sequence ID" value="NZ_JALGAR010000006.1"/>
</dbReference>
<keyword evidence="3" id="KW-1185">Reference proteome</keyword>